<dbReference type="Pfam" id="PF00581">
    <property type="entry name" value="Rhodanese"/>
    <property type="match status" value="2"/>
</dbReference>
<evidence type="ECO:0000259" key="3">
    <source>
        <dbReference type="PROSITE" id="PS50206"/>
    </source>
</evidence>
<dbReference type="PROSITE" id="PS00380">
    <property type="entry name" value="RHODANESE_1"/>
    <property type="match status" value="1"/>
</dbReference>
<comment type="caution">
    <text evidence="4">The sequence shown here is derived from an EMBL/GenBank/DDBJ whole genome shotgun (WGS) entry which is preliminary data.</text>
</comment>
<protein>
    <submittedName>
        <fullName evidence="4">Sulfurtransferase</fullName>
    </submittedName>
</protein>
<dbReference type="InterPro" id="IPR045078">
    <property type="entry name" value="TST/MPST-like"/>
</dbReference>
<dbReference type="InterPro" id="IPR036873">
    <property type="entry name" value="Rhodanese-like_dom_sf"/>
</dbReference>
<proteinExistence type="predicted"/>
<dbReference type="SUPFAM" id="SSF52821">
    <property type="entry name" value="Rhodanese/Cell cycle control phosphatase"/>
    <property type="match status" value="2"/>
</dbReference>
<organism evidence="4 5">
    <name type="scientific">Fodinicola feengrottensis</name>
    <dbReference type="NCBI Taxonomy" id="435914"/>
    <lineage>
        <taxon>Bacteria</taxon>
        <taxon>Bacillati</taxon>
        <taxon>Actinomycetota</taxon>
        <taxon>Actinomycetes</taxon>
        <taxon>Mycobacteriales</taxon>
        <taxon>Fodinicola</taxon>
    </lineage>
</organism>
<dbReference type="Gene3D" id="3.40.250.10">
    <property type="entry name" value="Rhodanese-like domain"/>
    <property type="match status" value="2"/>
</dbReference>
<dbReference type="InterPro" id="IPR001307">
    <property type="entry name" value="Thiosulphate_STrfase_CS"/>
</dbReference>
<keyword evidence="5" id="KW-1185">Reference proteome</keyword>
<dbReference type="InterPro" id="IPR001763">
    <property type="entry name" value="Rhodanese-like_dom"/>
</dbReference>
<evidence type="ECO:0000256" key="1">
    <source>
        <dbReference type="ARBA" id="ARBA00022679"/>
    </source>
</evidence>
<gene>
    <name evidence="4" type="ORF">GCM10009765_78030</name>
</gene>
<dbReference type="CDD" id="cd01449">
    <property type="entry name" value="TST_Repeat_2"/>
    <property type="match status" value="1"/>
</dbReference>
<keyword evidence="2" id="KW-0677">Repeat</keyword>
<dbReference type="RefSeq" id="WP_344315040.1">
    <property type="nucleotide sequence ID" value="NZ_BAAANY010000042.1"/>
</dbReference>
<dbReference type="CDD" id="cd01448">
    <property type="entry name" value="TST_Repeat_1"/>
    <property type="match status" value="1"/>
</dbReference>
<dbReference type="Proteomes" id="UP001500618">
    <property type="component" value="Unassembled WGS sequence"/>
</dbReference>
<keyword evidence="1" id="KW-0808">Transferase</keyword>
<reference evidence="5" key="1">
    <citation type="journal article" date="2019" name="Int. J. Syst. Evol. Microbiol.">
        <title>The Global Catalogue of Microorganisms (GCM) 10K type strain sequencing project: providing services to taxonomists for standard genome sequencing and annotation.</title>
        <authorList>
            <consortium name="The Broad Institute Genomics Platform"/>
            <consortium name="The Broad Institute Genome Sequencing Center for Infectious Disease"/>
            <person name="Wu L."/>
            <person name="Ma J."/>
        </authorList>
    </citation>
    <scope>NUCLEOTIDE SEQUENCE [LARGE SCALE GENOMIC DNA]</scope>
    <source>
        <strain evidence="5">JCM 14718</strain>
    </source>
</reference>
<accession>A0ABN2J4P7</accession>
<feature type="domain" description="Rhodanese" evidence="3">
    <location>
        <begin position="159"/>
        <end position="273"/>
    </location>
</feature>
<evidence type="ECO:0000256" key="2">
    <source>
        <dbReference type="ARBA" id="ARBA00022737"/>
    </source>
</evidence>
<dbReference type="PANTHER" id="PTHR11364:SF27">
    <property type="entry name" value="SULFURTRANSFERASE"/>
    <property type="match status" value="1"/>
</dbReference>
<dbReference type="EMBL" id="BAAANY010000042">
    <property type="protein sequence ID" value="GAA1717962.1"/>
    <property type="molecule type" value="Genomic_DNA"/>
</dbReference>
<evidence type="ECO:0000313" key="4">
    <source>
        <dbReference type="EMBL" id="GAA1717962.1"/>
    </source>
</evidence>
<dbReference type="PROSITE" id="PS50206">
    <property type="entry name" value="RHODANESE_3"/>
    <property type="match status" value="2"/>
</dbReference>
<dbReference type="SMART" id="SM00450">
    <property type="entry name" value="RHOD"/>
    <property type="match status" value="2"/>
</dbReference>
<sequence>MAPSPITTVADLRAALDTPAPLRLLDIRWHLSGPQGRPEYDAGHIPGAVFVDLETVFSGQSGGGRHPLPDAETLQAGLRAAGVSAEVPVICYDSGDTLAAARAWWVLRWAGLTNVTVLDGGWAAWLAAGGPVSTDEPRVEASDLVVRTGAMPLVDADGAVHAELLMDVRAHNRYTGEVEPFDRVGGHIPGAVNVPGGDDFDESGRFLAADQLANRYADAGVDADREVVVSCGSGITAARTILAIEAAGLPVPTPALYAGSYSDWSSDPSRPIATGPQS</sequence>
<dbReference type="PANTHER" id="PTHR11364">
    <property type="entry name" value="THIOSULFATE SULFERTANSFERASE"/>
    <property type="match status" value="1"/>
</dbReference>
<name>A0ABN2J4P7_9ACTN</name>
<feature type="domain" description="Rhodanese" evidence="3">
    <location>
        <begin position="18"/>
        <end position="134"/>
    </location>
</feature>
<evidence type="ECO:0000313" key="5">
    <source>
        <dbReference type="Proteomes" id="UP001500618"/>
    </source>
</evidence>